<reference evidence="1" key="1">
    <citation type="submission" date="2021-02" db="EMBL/GenBank/DDBJ databases">
        <authorList>
            <person name="Nowell W R."/>
        </authorList>
    </citation>
    <scope>NUCLEOTIDE SEQUENCE</scope>
</reference>
<evidence type="ECO:0000313" key="2">
    <source>
        <dbReference type="Proteomes" id="UP000663828"/>
    </source>
</evidence>
<dbReference type="Proteomes" id="UP000663828">
    <property type="component" value="Unassembled WGS sequence"/>
</dbReference>
<name>A0A814FVM3_ADIRI</name>
<sequence length="479" mass="56775">MFGRIQPFQIVKVFTGVCFIVMIYNYLNEDRNLDFTDPSYINLTFNALKQAKREEMNFKTQYQLTGIIVSSQHSPNIKPLLRSYLETKFFQEIIIWNDDPQKNLTLNSLLNKNTSSIRIHIINSNKTLRDQSKYRACALAQTLVCFYIDVEWNMKSYIRSLISSFRSDPNVLHTTSDLSMFYKNMFKTYFDDSIDLHTGFAAMNRGSVFLREHARRHLQFLEIHFKDHPEFWPFSDVYFPIWFNDIPTQLIVNVQSLSTTENQRKADIYPMQKIAELQETSSIFALRRLESSLRSNERKTNSTFPRHQQRRFPYLIKTSSPTDEFILFSNILPFDISTQRTRHGNEFKSNDSMNWNVTKAIDGDETTCWNPRRFVNKGDFFAFDFHSIETNIILLLIVNQSENFRNYLDIRVSFDGQWWISSPILSQQIKSEKYTDNFHRLIIDSKHFPLQLRSFRYISFNSTRYLSESFSLCEAKLLK</sequence>
<accession>A0A814FVM3</accession>
<protein>
    <submittedName>
        <fullName evidence="1">Uncharacterized protein</fullName>
    </submittedName>
</protein>
<evidence type="ECO:0000313" key="1">
    <source>
        <dbReference type="EMBL" id="CAF0985487.1"/>
    </source>
</evidence>
<dbReference type="AlphaFoldDB" id="A0A814FVM3"/>
<comment type="caution">
    <text evidence="1">The sequence shown here is derived from an EMBL/GenBank/DDBJ whole genome shotgun (WGS) entry which is preliminary data.</text>
</comment>
<keyword evidence="2" id="KW-1185">Reference proteome</keyword>
<organism evidence="1 2">
    <name type="scientific">Adineta ricciae</name>
    <name type="common">Rotifer</name>
    <dbReference type="NCBI Taxonomy" id="249248"/>
    <lineage>
        <taxon>Eukaryota</taxon>
        <taxon>Metazoa</taxon>
        <taxon>Spiralia</taxon>
        <taxon>Gnathifera</taxon>
        <taxon>Rotifera</taxon>
        <taxon>Eurotatoria</taxon>
        <taxon>Bdelloidea</taxon>
        <taxon>Adinetida</taxon>
        <taxon>Adinetidae</taxon>
        <taxon>Adineta</taxon>
    </lineage>
</organism>
<proteinExistence type="predicted"/>
<dbReference type="EMBL" id="CAJNOR010000700">
    <property type="protein sequence ID" value="CAF0985487.1"/>
    <property type="molecule type" value="Genomic_DNA"/>
</dbReference>
<gene>
    <name evidence="1" type="ORF">XAT740_LOCUS12414</name>
</gene>